<dbReference type="InterPro" id="IPR002758">
    <property type="entry name" value="Cation_antiport_E"/>
</dbReference>
<dbReference type="RefSeq" id="WP_244641996.1">
    <property type="nucleotide sequence ID" value="NZ_BMGG01000005.1"/>
</dbReference>
<comment type="caution">
    <text evidence="8">The sequence shown here is derived from an EMBL/GenBank/DDBJ whole genome shotgun (WGS) entry which is preliminary data.</text>
</comment>
<dbReference type="GO" id="GO:0005886">
    <property type="term" value="C:plasma membrane"/>
    <property type="evidence" value="ECO:0007669"/>
    <property type="project" value="UniProtKB-SubCell"/>
</dbReference>
<reference evidence="8" key="1">
    <citation type="journal article" date="2014" name="Int. J. Syst. Evol. Microbiol.">
        <title>Complete genome sequence of Corynebacterium casei LMG S-19264T (=DSM 44701T), isolated from a smear-ripened cheese.</title>
        <authorList>
            <consortium name="US DOE Joint Genome Institute (JGI-PGF)"/>
            <person name="Walter F."/>
            <person name="Albersmeier A."/>
            <person name="Kalinowski J."/>
            <person name="Ruckert C."/>
        </authorList>
    </citation>
    <scope>NUCLEOTIDE SEQUENCE</scope>
    <source>
        <strain evidence="8">CGMCC 1.12919</strain>
    </source>
</reference>
<evidence type="ECO:0000256" key="4">
    <source>
        <dbReference type="ARBA" id="ARBA00022692"/>
    </source>
</evidence>
<evidence type="ECO:0000313" key="8">
    <source>
        <dbReference type="EMBL" id="GGC69717.1"/>
    </source>
</evidence>
<comment type="subcellular location">
    <subcellularLocation>
        <location evidence="1">Cell membrane</location>
        <topology evidence="1">Multi-pass membrane protein</topology>
    </subcellularLocation>
</comment>
<evidence type="ECO:0000256" key="5">
    <source>
        <dbReference type="ARBA" id="ARBA00022989"/>
    </source>
</evidence>
<evidence type="ECO:0000256" key="7">
    <source>
        <dbReference type="SAM" id="Phobius"/>
    </source>
</evidence>
<dbReference type="EMBL" id="BMGG01000005">
    <property type="protein sequence ID" value="GGC69717.1"/>
    <property type="molecule type" value="Genomic_DNA"/>
</dbReference>
<comment type="similarity">
    <text evidence="2">Belongs to the CPA3 antiporters (TC 2.A.63) subunit E family.</text>
</comment>
<evidence type="ECO:0000256" key="2">
    <source>
        <dbReference type="ARBA" id="ARBA00006228"/>
    </source>
</evidence>
<name>A0A916UDH1_9HYPH</name>
<feature type="transmembrane region" description="Helical" evidence="7">
    <location>
        <begin position="12"/>
        <end position="30"/>
    </location>
</feature>
<evidence type="ECO:0000256" key="6">
    <source>
        <dbReference type="ARBA" id="ARBA00023136"/>
    </source>
</evidence>
<dbReference type="Proteomes" id="UP000637002">
    <property type="component" value="Unassembled WGS sequence"/>
</dbReference>
<gene>
    <name evidence="8" type="ORF">GCM10010994_30350</name>
</gene>
<keyword evidence="3" id="KW-1003">Cell membrane</keyword>
<protein>
    <recommendedName>
        <fullName evidence="10">Cation transporter</fullName>
    </recommendedName>
</protein>
<keyword evidence="6 7" id="KW-0472">Membrane</keyword>
<dbReference type="PIRSF" id="PIRSF019239">
    <property type="entry name" value="MrpE"/>
    <property type="match status" value="1"/>
</dbReference>
<dbReference type="Pfam" id="PF01899">
    <property type="entry name" value="MNHE"/>
    <property type="match status" value="1"/>
</dbReference>
<dbReference type="GO" id="GO:0008324">
    <property type="term" value="F:monoatomic cation transmembrane transporter activity"/>
    <property type="evidence" value="ECO:0007669"/>
    <property type="project" value="InterPro"/>
</dbReference>
<dbReference type="AlphaFoldDB" id="A0A916UDH1"/>
<evidence type="ECO:0000313" key="9">
    <source>
        <dbReference type="Proteomes" id="UP000637002"/>
    </source>
</evidence>
<evidence type="ECO:0000256" key="1">
    <source>
        <dbReference type="ARBA" id="ARBA00004651"/>
    </source>
</evidence>
<dbReference type="PANTHER" id="PTHR34584:SF1">
    <property type="entry name" value="NA(+)_H(+) ANTIPORTER SUBUNIT E1"/>
    <property type="match status" value="1"/>
</dbReference>
<feature type="transmembrane region" description="Helical" evidence="7">
    <location>
        <begin position="37"/>
        <end position="55"/>
    </location>
</feature>
<keyword evidence="5 7" id="KW-1133">Transmembrane helix</keyword>
<keyword evidence="4 7" id="KW-0812">Transmembrane</keyword>
<dbReference type="PANTHER" id="PTHR34584">
    <property type="entry name" value="NA(+)/H(+) ANTIPORTER SUBUNIT E1"/>
    <property type="match status" value="1"/>
</dbReference>
<proteinExistence type="inferred from homology"/>
<reference evidence="8" key="2">
    <citation type="submission" date="2020-09" db="EMBL/GenBank/DDBJ databases">
        <authorList>
            <person name="Sun Q."/>
            <person name="Zhou Y."/>
        </authorList>
    </citation>
    <scope>NUCLEOTIDE SEQUENCE</scope>
    <source>
        <strain evidence="8">CGMCC 1.12919</strain>
    </source>
</reference>
<organism evidence="8 9">
    <name type="scientific">Chelatococcus reniformis</name>
    <dbReference type="NCBI Taxonomy" id="1494448"/>
    <lineage>
        <taxon>Bacteria</taxon>
        <taxon>Pseudomonadati</taxon>
        <taxon>Pseudomonadota</taxon>
        <taxon>Alphaproteobacteria</taxon>
        <taxon>Hyphomicrobiales</taxon>
        <taxon>Chelatococcaceae</taxon>
        <taxon>Chelatococcus</taxon>
    </lineage>
</organism>
<evidence type="ECO:0000256" key="3">
    <source>
        <dbReference type="ARBA" id="ARBA00022475"/>
    </source>
</evidence>
<sequence>MPVNGQENRPGFPPQGMVSLWVVLFVVWMAANSTPAIEVALLGAAVTFALAYAFAASSEAWRRIRWTPAGFYHFLAYTGTFLVELVKANLAMMRIVYSPRIDIRPGIVRVRTRLRSPIGRLALANTIALTPGSLVLDLKDDVLYIHWIDVRSTDVEVVSAAMAGSFEEHLEQIFG</sequence>
<feature type="transmembrane region" description="Helical" evidence="7">
    <location>
        <begin position="75"/>
        <end position="97"/>
    </location>
</feature>
<keyword evidence="9" id="KW-1185">Reference proteome</keyword>
<evidence type="ECO:0008006" key="10">
    <source>
        <dbReference type="Google" id="ProtNLM"/>
    </source>
</evidence>
<accession>A0A916UDH1</accession>